<feature type="transmembrane region" description="Helical" evidence="2">
    <location>
        <begin position="65"/>
        <end position="84"/>
    </location>
</feature>
<proteinExistence type="predicted"/>
<keyword evidence="2" id="KW-1133">Transmembrane helix</keyword>
<keyword evidence="2" id="KW-0472">Membrane</keyword>
<organism evidence="3 4">
    <name type="scientific">Pleurodeles waltl</name>
    <name type="common">Iberian ribbed newt</name>
    <dbReference type="NCBI Taxonomy" id="8319"/>
    <lineage>
        <taxon>Eukaryota</taxon>
        <taxon>Metazoa</taxon>
        <taxon>Chordata</taxon>
        <taxon>Craniata</taxon>
        <taxon>Vertebrata</taxon>
        <taxon>Euteleostomi</taxon>
        <taxon>Amphibia</taxon>
        <taxon>Batrachia</taxon>
        <taxon>Caudata</taxon>
        <taxon>Salamandroidea</taxon>
        <taxon>Salamandridae</taxon>
        <taxon>Pleurodelinae</taxon>
        <taxon>Pleurodeles</taxon>
    </lineage>
</organism>
<evidence type="ECO:0000256" key="2">
    <source>
        <dbReference type="SAM" id="Phobius"/>
    </source>
</evidence>
<reference evidence="3" key="1">
    <citation type="journal article" date="2022" name="bioRxiv">
        <title>Sequencing and chromosome-scale assembly of the giantPleurodeles waltlgenome.</title>
        <authorList>
            <person name="Brown T."/>
            <person name="Elewa A."/>
            <person name="Iarovenko S."/>
            <person name="Subramanian E."/>
            <person name="Araus A.J."/>
            <person name="Petzold A."/>
            <person name="Susuki M."/>
            <person name="Suzuki K.-i.T."/>
            <person name="Hayashi T."/>
            <person name="Toyoda A."/>
            <person name="Oliveira C."/>
            <person name="Osipova E."/>
            <person name="Leigh N.D."/>
            <person name="Simon A."/>
            <person name="Yun M.H."/>
        </authorList>
    </citation>
    <scope>NUCLEOTIDE SEQUENCE</scope>
    <source>
        <strain evidence="3">20211129_DDA</strain>
        <tissue evidence="3">Liver</tissue>
    </source>
</reference>
<keyword evidence="4" id="KW-1185">Reference proteome</keyword>
<dbReference type="AlphaFoldDB" id="A0AAV7Q989"/>
<keyword evidence="2" id="KW-0812">Transmembrane</keyword>
<comment type="caution">
    <text evidence="3">The sequence shown here is derived from an EMBL/GenBank/DDBJ whole genome shotgun (WGS) entry which is preliminary data.</text>
</comment>
<name>A0AAV7Q989_PLEWA</name>
<sequence length="213" mass="23266">MKRVTGGKQQMMGGKQPLDSSENGCPSAWRRGWGGSHLTIGAPDPVVQPRLGSRQAAEDWRKTQLLWMSLMGVSFAVLLVRRLLGMPEGNTEIFTDCDPVLLELCVVLPSSQPSCCARFEKVVINLKVLDSSLCSVGSGYICPTYGKMNYYAKYCCSTLIEFTKKVTNPFDAESILASDDDMDDDASEGTVHIIHAVEMTENCTHNAPAAKLP</sequence>
<dbReference type="Proteomes" id="UP001066276">
    <property type="component" value="Chromosome 6"/>
</dbReference>
<feature type="compositionally biased region" description="Low complexity" evidence="1">
    <location>
        <begin position="1"/>
        <end position="16"/>
    </location>
</feature>
<accession>A0AAV7Q989</accession>
<evidence type="ECO:0000313" key="3">
    <source>
        <dbReference type="EMBL" id="KAJ1134705.1"/>
    </source>
</evidence>
<gene>
    <name evidence="3" type="ORF">NDU88_001152</name>
</gene>
<evidence type="ECO:0000256" key="1">
    <source>
        <dbReference type="SAM" id="MobiDB-lite"/>
    </source>
</evidence>
<feature type="region of interest" description="Disordered" evidence="1">
    <location>
        <begin position="1"/>
        <end position="24"/>
    </location>
</feature>
<evidence type="ECO:0000313" key="4">
    <source>
        <dbReference type="Proteomes" id="UP001066276"/>
    </source>
</evidence>
<dbReference type="EMBL" id="JANPWB010000010">
    <property type="protein sequence ID" value="KAJ1134705.1"/>
    <property type="molecule type" value="Genomic_DNA"/>
</dbReference>
<protein>
    <submittedName>
        <fullName evidence="3">Uncharacterized protein</fullName>
    </submittedName>
</protein>